<keyword evidence="2 5" id="KW-0719">Serine esterase</keyword>
<comment type="function">
    <text evidence="5">Demethylates proteins that have been reversibly carboxymethylated.</text>
</comment>
<sequence length="412" mass="45693">MSALQMKMLRSRLPPMPPPGVGGSASNKRALARKRDYTPVSWQQYFARRKDVKVSGGRRFRVYESGTSGPVLLLLHGGGFSALSWAVFSKIITSMVTCQVLAFDMRGHGDTVSKDDGDLSAETLSNDIEDLLQELYNDNLPPIILIGHSMGGAVAVHTAYRRLIPSLVGLIVIDVVEGTALDALQGMQSFLRGRPTSFRSPEHAIEWCIRSGVTRNLESAKVSMVGQIKRGDTNELASTAVENIKQASEKTTQPMATANVIYEDGEEEEEEEGQEEEAEAEEESEQSVKKVKGNDFMHSPQPLQPSSSASYVWRINLSKTERHWAGWFQGLSNMFLCCDVPKMLLLAGVDRLDRELTVGQMQGKFQMQVLPQVGHTLHEDSPDKVADLVATYMVRHKFVEATDKFQWTFPAC</sequence>
<dbReference type="PANTHER" id="PTHR14189">
    <property type="entry name" value="PROTEIN PHOSPHATASE METHYLESTERASE-1 RELATED"/>
    <property type="match status" value="1"/>
</dbReference>
<evidence type="ECO:0000313" key="9">
    <source>
        <dbReference type="RefSeq" id="XP_014668999.1"/>
    </source>
</evidence>
<feature type="region of interest" description="Disordered" evidence="6">
    <location>
        <begin position="264"/>
        <end position="289"/>
    </location>
</feature>
<dbReference type="InterPro" id="IPR016812">
    <property type="entry name" value="PPase_methylesterase_euk"/>
</dbReference>
<dbReference type="Proteomes" id="UP000695022">
    <property type="component" value="Unplaced"/>
</dbReference>
<feature type="compositionally biased region" description="Acidic residues" evidence="6">
    <location>
        <begin position="264"/>
        <end position="285"/>
    </location>
</feature>
<evidence type="ECO:0000256" key="2">
    <source>
        <dbReference type="ARBA" id="ARBA00022487"/>
    </source>
</evidence>
<feature type="region of interest" description="Disordered" evidence="6">
    <location>
        <begin position="11"/>
        <end position="31"/>
    </location>
</feature>
<dbReference type="EC" id="3.1.1.-" evidence="5"/>
<dbReference type="Pfam" id="PF12697">
    <property type="entry name" value="Abhydrolase_6"/>
    <property type="match status" value="2"/>
</dbReference>
<keyword evidence="8" id="KW-1185">Reference proteome</keyword>
<dbReference type="InterPro" id="IPR000073">
    <property type="entry name" value="AB_hydrolase_1"/>
</dbReference>
<gene>
    <name evidence="9" type="primary">LOC106810228</name>
</gene>
<proteinExistence type="inferred from homology"/>
<feature type="domain" description="AB hydrolase-1" evidence="7">
    <location>
        <begin position="309"/>
        <end position="387"/>
    </location>
</feature>
<evidence type="ECO:0000256" key="6">
    <source>
        <dbReference type="SAM" id="MobiDB-lite"/>
    </source>
</evidence>
<comment type="similarity">
    <text evidence="1 5">Belongs to the AB hydrolase superfamily.</text>
</comment>
<evidence type="ECO:0000256" key="1">
    <source>
        <dbReference type="ARBA" id="ARBA00008645"/>
    </source>
</evidence>
<evidence type="ECO:0000256" key="3">
    <source>
        <dbReference type="ARBA" id="ARBA00022801"/>
    </source>
</evidence>
<dbReference type="PIRSF" id="PIRSF022950">
    <property type="entry name" value="PPase_methylesterase_euk"/>
    <property type="match status" value="1"/>
</dbReference>
<comment type="catalytic activity">
    <reaction evidence="4">
        <text>[phosphatase 2A protein]-C-terminal L-leucine methyl ester + H2O = [phosphatase 2A protein]-C-terminal L-leucine + methanol + H(+)</text>
        <dbReference type="Rhea" id="RHEA:48548"/>
        <dbReference type="Rhea" id="RHEA-COMP:12134"/>
        <dbReference type="Rhea" id="RHEA-COMP:12135"/>
        <dbReference type="ChEBI" id="CHEBI:15377"/>
        <dbReference type="ChEBI" id="CHEBI:15378"/>
        <dbReference type="ChEBI" id="CHEBI:17790"/>
        <dbReference type="ChEBI" id="CHEBI:90516"/>
        <dbReference type="ChEBI" id="CHEBI:90517"/>
        <dbReference type="EC" id="3.1.1.89"/>
    </reaction>
</comment>
<dbReference type="Gene3D" id="3.40.50.1820">
    <property type="entry name" value="alpha/beta hydrolase"/>
    <property type="match status" value="1"/>
</dbReference>
<accession>A0ABM1E9X8</accession>
<dbReference type="PANTHER" id="PTHR14189:SF0">
    <property type="entry name" value="PROTEIN PHOSPHATASE METHYLESTERASE 1"/>
    <property type="match status" value="1"/>
</dbReference>
<organism evidence="8 9">
    <name type="scientific">Priapulus caudatus</name>
    <name type="common">Priapulid worm</name>
    <dbReference type="NCBI Taxonomy" id="37621"/>
    <lineage>
        <taxon>Eukaryota</taxon>
        <taxon>Metazoa</taxon>
        <taxon>Ecdysozoa</taxon>
        <taxon>Scalidophora</taxon>
        <taxon>Priapulida</taxon>
        <taxon>Priapulimorpha</taxon>
        <taxon>Priapulimorphida</taxon>
        <taxon>Priapulidae</taxon>
        <taxon>Priapulus</taxon>
    </lineage>
</organism>
<protein>
    <recommendedName>
        <fullName evidence="5">Protein phosphatase methylesterase 1</fullName>
        <shortName evidence="5">PME-1</shortName>
        <ecNumber evidence="5">3.1.1.-</ecNumber>
    </recommendedName>
</protein>
<reference evidence="9" key="1">
    <citation type="submission" date="2025-08" db="UniProtKB">
        <authorList>
            <consortium name="RefSeq"/>
        </authorList>
    </citation>
    <scope>IDENTIFICATION</scope>
</reference>
<evidence type="ECO:0000256" key="5">
    <source>
        <dbReference type="PIRNR" id="PIRNR022950"/>
    </source>
</evidence>
<feature type="domain" description="AB hydrolase-1" evidence="7">
    <location>
        <begin position="72"/>
        <end position="200"/>
    </location>
</feature>
<keyword evidence="3 5" id="KW-0378">Hydrolase</keyword>
<evidence type="ECO:0000313" key="8">
    <source>
        <dbReference type="Proteomes" id="UP000695022"/>
    </source>
</evidence>
<evidence type="ECO:0000256" key="4">
    <source>
        <dbReference type="ARBA" id="ARBA00049203"/>
    </source>
</evidence>
<dbReference type="RefSeq" id="XP_014668999.1">
    <property type="nucleotide sequence ID" value="XM_014813513.1"/>
</dbReference>
<dbReference type="SUPFAM" id="SSF53474">
    <property type="entry name" value="alpha/beta-Hydrolases"/>
    <property type="match status" value="1"/>
</dbReference>
<dbReference type="GeneID" id="106810228"/>
<evidence type="ECO:0000259" key="7">
    <source>
        <dbReference type="Pfam" id="PF12697"/>
    </source>
</evidence>
<dbReference type="InterPro" id="IPR029058">
    <property type="entry name" value="AB_hydrolase_fold"/>
</dbReference>
<name>A0ABM1E9X8_PRICU</name>